<evidence type="ECO:0000256" key="1">
    <source>
        <dbReference type="SAM" id="MobiDB-lite"/>
    </source>
</evidence>
<proteinExistence type="predicted"/>
<dbReference type="Gramene" id="TKV90167">
    <property type="protein sequence ID" value="TKV90167"/>
    <property type="gene ID" value="SEVIR_9G010750v2"/>
</dbReference>
<evidence type="ECO:0000313" key="3">
    <source>
        <dbReference type="Proteomes" id="UP000298652"/>
    </source>
</evidence>
<feature type="compositionally biased region" description="Basic and acidic residues" evidence="1">
    <location>
        <begin position="62"/>
        <end position="79"/>
    </location>
</feature>
<protein>
    <submittedName>
        <fullName evidence="2">Uncharacterized protein</fullName>
    </submittedName>
</protein>
<evidence type="ECO:0000313" key="2">
    <source>
        <dbReference type="EMBL" id="TKV90167.1"/>
    </source>
</evidence>
<reference evidence="2" key="1">
    <citation type="submission" date="2019-03" db="EMBL/GenBank/DDBJ databases">
        <title>WGS assembly of Setaria viridis.</title>
        <authorList>
            <person name="Huang P."/>
            <person name="Jenkins J."/>
            <person name="Grimwood J."/>
            <person name="Barry K."/>
            <person name="Healey A."/>
            <person name="Mamidi S."/>
            <person name="Sreedasyam A."/>
            <person name="Shu S."/>
            <person name="Feldman M."/>
            <person name="Wu J."/>
            <person name="Yu Y."/>
            <person name="Chen C."/>
            <person name="Johnson J."/>
            <person name="Rokhsar D."/>
            <person name="Baxter I."/>
            <person name="Schmutz J."/>
            <person name="Brutnell T."/>
            <person name="Kellogg E."/>
        </authorList>
    </citation>
    <scope>NUCLEOTIDE SEQUENCE [LARGE SCALE GENOMIC DNA]</scope>
</reference>
<dbReference type="Proteomes" id="UP000298652">
    <property type="component" value="Chromosome 9"/>
</dbReference>
<sequence>MPRDGVAQGLELEAALAAESALRLREAVASMGGSLDMDVDSPPLLTVELVGDGSIPTPDPSRLNKDGEDRSLEVHAARPFEDSSERLNRLIAMQKRYGPGQGCTVLTA</sequence>
<dbReference type="AlphaFoldDB" id="A0A4U6SNS2"/>
<gene>
    <name evidence="2" type="ORF">SEVIR_9G010750v2</name>
</gene>
<accession>A0A4U6SNS2</accession>
<name>A0A4U6SNS2_SETVI</name>
<keyword evidence="3" id="KW-1185">Reference proteome</keyword>
<dbReference type="EMBL" id="CM016560">
    <property type="protein sequence ID" value="TKV90167.1"/>
    <property type="molecule type" value="Genomic_DNA"/>
</dbReference>
<organism evidence="2 3">
    <name type="scientific">Setaria viridis</name>
    <name type="common">Green bristlegrass</name>
    <name type="synonym">Setaria italica subsp. viridis</name>
    <dbReference type="NCBI Taxonomy" id="4556"/>
    <lineage>
        <taxon>Eukaryota</taxon>
        <taxon>Viridiplantae</taxon>
        <taxon>Streptophyta</taxon>
        <taxon>Embryophyta</taxon>
        <taxon>Tracheophyta</taxon>
        <taxon>Spermatophyta</taxon>
        <taxon>Magnoliopsida</taxon>
        <taxon>Liliopsida</taxon>
        <taxon>Poales</taxon>
        <taxon>Poaceae</taxon>
        <taxon>PACMAD clade</taxon>
        <taxon>Panicoideae</taxon>
        <taxon>Panicodae</taxon>
        <taxon>Paniceae</taxon>
        <taxon>Cenchrinae</taxon>
        <taxon>Setaria</taxon>
    </lineage>
</organism>
<feature type="region of interest" description="Disordered" evidence="1">
    <location>
        <begin position="50"/>
        <end position="79"/>
    </location>
</feature>